<dbReference type="PROSITE" id="PS51318">
    <property type="entry name" value="TAT"/>
    <property type="match status" value="1"/>
</dbReference>
<accession>I2E1U8</accession>
<organism evidence="3">
    <name type="scientific">Rhizobium meliloti</name>
    <name type="common">Ensifer meliloti</name>
    <name type="synonym">Sinorhizobium meliloti</name>
    <dbReference type="NCBI Taxonomy" id="382"/>
    <lineage>
        <taxon>Bacteria</taxon>
        <taxon>Pseudomonadati</taxon>
        <taxon>Pseudomonadota</taxon>
        <taxon>Alphaproteobacteria</taxon>
        <taxon>Hyphomicrobiales</taxon>
        <taxon>Rhizobiaceae</taxon>
        <taxon>Sinorhizobium/Ensifer group</taxon>
        <taxon>Sinorhizobium</taxon>
    </lineage>
</organism>
<dbReference type="PANTHER" id="PTHR30222:SF2">
    <property type="entry name" value="ABC TRANSPORTER SUBSTRATE-BINDING PROTEIN"/>
    <property type="match status" value="1"/>
</dbReference>
<dbReference type="PANTHER" id="PTHR30222">
    <property type="entry name" value="SPERMIDINE/PUTRESCINE-BINDING PERIPLASMIC PROTEIN"/>
    <property type="match status" value="1"/>
</dbReference>
<dbReference type="EMBL" id="JQ665880">
    <property type="protein sequence ID" value="AFJ91466.1"/>
    <property type="molecule type" value="Genomic_DNA"/>
</dbReference>
<dbReference type="InterPro" id="IPR006311">
    <property type="entry name" value="TAT_signal"/>
</dbReference>
<dbReference type="SUPFAM" id="SSF53850">
    <property type="entry name" value="Periplasmic binding protein-like II"/>
    <property type="match status" value="1"/>
</dbReference>
<gene>
    <name evidence="3" type="primary">potD1</name>
    <name evidence="3" type="ORF">pHRC017_0380</name>
</gene>
<dbReference type="Gene3D" id="3.40.190.10">
    <property type="entry name" value="Periplasmic binding protein-like II"/>
    <property type="match status" value="2"/>
</dbReference>
<keyword evidence="2" id="KW-0574">Periplasm</keyword>
<evidence type="ECO:0000256" key="1">
    <source>
        <dbReference type="ARBA" id="ARBA00022729"/>
    </source>
</evidence>
<evidence type="ECO:0000256" key="2">
    <source>
        <dbReference type="ARBA" id="ARBA00022764"/>
    </source>
</evidence>
<geneLocation type="plasmid" evidence="3">
    <name>pHRC017</name>
</geneLocation>
<dbReference type="AlphaFoldDB" id="I2E1U8"/>
<sequence length="410" mass="45345">MVRGRRSFSCGRAVSGLISCNGAAFGIGIRLRHEQGSNRGRTKMSFLINRRHFMQATSSVIAVGALSSATGRARAASTGELKVNMSGGNWGDAVMKAYVKPFEEETGIKVTPVLADFTSTQVAMMVNTKNVSTDIVNMGQTHVHPLSAKGYLEAIDYAGWQKDDLEAIADFAKQPNGFASYVYSFNMVWNTKKFPAGKSRPTSWAEFWDVEKFRGVRSLFTGEYGTGPWEEALLADGVPMDKLYPLDIDRVFASLDKIKPHIRKWWTGGSEILQIMRDNVADVVQSYDGRALSLIDEGGPIEINRNQAKLTTDFWCIPKGSPNAQNAQKFLEITGRADRQAAFAELIAQAPTNKNAYKTIPDNVARKLASHPDYAGTSFALDAKWYADAGPDGKPNKDRLVERWNEWILQ</sequence>
<dbReference type="CDD" id="cd13589">
    <property type="entry name" value="PBP2_polyamine_RpCGA009"/>
    <property type="match status" value="1"/>
</dbReference>
<proteinExistence type="predicted"/>
<reference evidence="3" key="1">
    <citation type="journal article" date="2012" name="Mol. Plant Microbe Interact.">
        <title>Rhizobial plasmids that cause impaired symbiotic nitrogen fixation and enhanced host invasion.</title>
        <authorList>
            <person name="Crook M.B."/>
            <person name="Lindsay D.P."/>
            <person name="Biggs M.B."/>
            <person name="Bentley J.S."/>
            <person name="Price J.C."/>
            <person name="Clement S.C."/>
            <person name="Clement M.J."/>
            <person name="Long S.R."/>
            <person name="Griffitts J.S."/>
        </authorList>
    </citation>
    <scope>NUCLEOTIDE SEQUENCE</scope>
    <source>
        <strain evidence="3">C017</strain>
        <plasmid evidence="3">pHRC017</plasmid>
    </source>
</reference>
<dbReference type="Pfam" id="PF13416">
    <property type="entry name" value="SBP_bac_8"/>
    <property type="match status" value="1"/>
</dbReference>
<dbReference type="InterPro" id="IPR006059">
    <property type="entry name" value="SBP"/>
</dbReference>
<protein>
    <submittedName>
        <fullName evidence="3">Polyamine/opine ABC transporter, extracellular solute-binding protein component</fullName>
    </submittedName>
</protein>
<keyword evidence="1" id="KW-0732">Signal</keyword>
<name>I2E1U8_RHIML</name>
<evidence type="ECO:0000313" key="3">
    <source>
        <dbReference type="EMBL" id="AFJ91466.1"/>
    </source>
</evidence>
<keyword evidence="3" id="KW-0614">Plasmid</keyword>